<feature type="domain" description="Methyltransferase small" evidence="3">
    <location>
        <begin position="60"/>
        <end position="191"/>
    </location>
</feature>
<evidence type="ECO:0000313" key="5">
    <source>
        <dbReference type="Proteomes" id="UP000248021"/>
    </source>
</evidence>
<dbReference type="InterPro" id="IPR050210">
    <property type="entry name" value="tRNA_Adenine-N(6)_MTase"/>
</dbReference>
<dbReference type="GO" id="GO:0003676">
    <property type="term" value="F:nucleic acid binding"/>
    <property type="evidence" value="ECO:0007669"/>
    <property type="project" value="InterPro"/>
</dbReference>
<organism evidence="4 5">
    <name type="scientific">Chelatococcus asaccharovorans</name>
    <dbReference type="NCBI Taxonomy" id="28210"/>
    <lineage>
        <taxon>Bacteria</taxon>
        <taxon>Pseudomonadati</taxon>
        <taxon>Pseudomonadota</taxon>
        <taxon>Alphaproteobacteria</taxon>
        <taxon>Hyphomicrobiales</taxon>
        <taxon>Chelatococcaceae</taxon>
        <taxon>Chelatococcus</taxon>
    </lineage>
</organism>
<keyword evidence="5" id="KW-1185">Reference proteome</keyword>
<dbReference type="InterPro" id="IPR007848">
    <property type="entry name" value="Small_mtfrase_dom"/>
</dbReference>
<evidence type="ECO:0000259" key="3">
    <source>
        <dbReference type="Pfam" id="PF05175"/>
    </source>
</evidence>
<dbReference type="AlphaFoldDB" id="A0A2V3U2L5"/>
<dbReference type="SUPFAM" id="SSF53335">
    <property type="entry name" value="S-adenosyl-L-methionine-dependent methyltransferases"/>
    <property type="match status" value="1"/>
</dbReference>
<dbReference type="Gene3D" id="3.40.50.150">
    <property type="entry name" value="Vaccinia Virus protein VP39"/>
    <property type="match status" value="1"/>
</dbReference>
<proteinExistence type="predicted"/>
<evidence type="ECO:0000256" key="2">
    <source>
        <dbReference type="ARBA" id="ARBA00022691"/>
    </source>
</evidence>
<dbReference type="EMBL" id="QJJK01000008">
    <property type="protein sequence ID" value="PXW56463.1"/>
    <property type="molecule type" value="Genomic_DNA"/>
</dbReference>
<dbReference type="InterPro" id="IPR002052">
    <property type="entry name" value="DNA_methylase_N6_adenine_CS"/>
</dbReference>
<keyword evidence="2" id="KW-0949">S-adenosyl-L-methionine</keyword>
<dbReference type="InterPro" id="IPR029063">
    <property type="entry name" value="SAM-dependent_MTases_sf"/>
</dbReference>
<name>A0A2V3U2L5_9HYPH</name>
<dbReference type="Proteomes" id="UP000248021">
    <property type="component" value="Unassembled WGS sequence"/>
</dbReference>
<dbReference type="GO" id="GO:0008170">
    <property type="term" value="F:N-methyltransferase activity"/>
    <property type="evidence" value="ECO:0007669"/>
    <property type="project" value="UniProtKB-ARBA"/>
</dbReference>
<dbReference type="PANTHER" id="PTHR47739:SF1">
    <property type="entry name" value="TRNA1(VAL) (ADENINE(37)-N6)-METHYLTRANSFERASE"/>
    <property type="match status" value="1"/>
</dbReference>
<gene>
    <name evidence="4" type="ORF">C7450_108213</name>
</gene>
<accession>A0A2V3U2L5</accession>
<evidence type="ECO:0000256" key="1">
    <source>
        <dbReference type="ARBA" id="ARBA00022603"/>
    </source>
</evidence>
<dbReference type="RefSeq" id="WP_342588529.1">
    <property type="nucleotide sequence ID" value="NZ_JAHBRY010000001.1"/>
</dbReference>
<reference evidence="4 5" key="1">
    <citation type="submission" date="2018-05" db="EMBL/GenBank/DDBJ databases">
        <title>Genomic Encyclopedia of Type Strains, Phase IV (KMG-IV): sequencing the most valuable type-strain genomes for metagenomic binning, comparative biology and taxonomic classification.</title>
        <authorList>
            <person name="Goeker M."/>
        </authorList>
    </citation>
    <scope>NUCLEOTIDE SEQUENCE [LARGE SCALE GENOMIC DNA]</scope>
    <source>
        <strain evidence="4 5">DSM 6462</strain>
    </source>
</reference>
<comment type="caution">
    <text evidence="4">The sequence shown here is derived from an EMBL/GenBank/DDBJ whole genome shotgun (WGS) entry which is preliminary data.</text>
</comment>
<sequence length="270" mass="27909">MSTEEVTGKAVGAAAMDRGEGASCSVDALFGGRLTVTQPRKGHRAGTDAVLLAAASGDPGDGTVVDLGAGVGTVGLAIAARCPRVRAVLVEREPALASLARHNCVVNRFDDRVRVIAADVLAPARARHAAGLAPAMADLVVTNPPFYAPGRFRTSPDASRSRAHAMDDGLLDQWMRTAADLLKPRGRLVMIHRPDALALILAVLAGRFGGITLMPVHPRAGQAAVRLLVAAVKGSRSPLSMLPGIALHDEAGRFTAEAEAVHRGDAGLAL</sequence>
<dbReference type="GO" id="GO:0032259">
    <property type="term" value="P:methylation"/>
    <property type="evidence" value="ECO:0007669"/>
    <property type="project" value="UniProtKB-KW"/>
</dbReference>
<protein>
    <submittedName>
        <fullName evidence="4">tRNA1(Val) A37 N6-methylase TrmN6</fullName>
    </submittedName>
</protein>
<evidence type="ECO:0000313" key="4">
    <source>
        <dbReference type="EMBL" id="PXW56463.1"/>
    </source>
</evidence>
<dbReference type="GO" id="GO:0008757">
    <property type="term" value="F:S-adenosylmethionine-dependent methyltransferase activity"/>
    <property type="evidence" value="ECO:0007669"/>
    <property type="project" value="UniProtKB-ARBA"/>
</dbReference>
<dbReference type="Pfam" id="PF05175">
    <property type="entry name" value="MTS"/>
    <property type="match status" value="1"/>
</dbReference>
<keyword evidence="1 4" id="KW-0808">Transferase</keyword>
<dbReference type="PANTHER" id="PTHR47739">
    <property type="entry name" value="TRNA1(VAL) (ADENINE(37)-N6)-METHYLTRANSFERASE"/>
    <property type="match status" value="1"/>
</dbReference>
<keyword evidence="1 4" id="KW-0489">Methyltransferase</keyword>
<dbReference type="PROSITE" id="PS00092">
    <property type="entry name" value="N6_MTASE"/>
    <property type="match status" value="1"/>
</dbReference>
<dbReference type="CDD" id="cd02440">
    <property type="entry name" value="AdoMet_MTases"/>
    <property type="match status" value="1"/>
</dbReference>